<organism evidence="1 2">
    <name type="scientific">Ixodes persulcatus</name>
    <name type="common">Taiga tick</name>
    <dbReference type="NCBI Taxonomy" id="34615"/>
    <lineage>
        <taxon>Eukaryota</taxon>
        <taxon>Metazoa</taxon>
        <taxon>Ecdysozoa</taxon>
        <taxon>Arthropoda</taxon>
        <taxon>Chelicerata</taxon>
        <taxon>Arachnida</taxon>
        <taxon>Acari</taxon>
        <taxon>Parasitiformes</taxon>
        <taxon>Ixodida</taxon>
        <taxon>Ixodoidea</taxon>
        <taxon>Ixodidae</taxon>
        <taxon>Ixodinae</taxon>
        <taxon>Ixodes</taxon>
    </lineage>
</organism>
<evidence type="ECO:0000313" key="2">
    <source>
        <dbReference type="Proteomes" id="UP000805193"/>
    </source>
</evidence>
<sequence>MDVSGTPCEPLAVMGDPFQRGGGYGYVRCCFVTFYTRKSALDAQNDLHNMKTLPGPYAAPARLPGFPCPNCREPRPPRQAFPPFWTYGVFGFMAFLVVALVLTTLHWASGSDPNNTDAPRRSGRILVDDDDDSGNGGRGQAATHASGCPGCPYKCRASGRASGSLVCVPKCADTEFECTSDRCVDARGRCDGVADCDDMSDETGCPCDEDVAFRCGLNTSCLPLSRRCDGVADCWDMRDEVDCPRDECPPPRADGRKGYLCHGWHCVPPELVCDGREDCEDGGDEGACPAAAGA</sequence>
<comment type="caution">
    <text evidence="1">The sequence shown here is derived from an EMBL/GenBank/DDBJ whole genome shotgun (WGS) entry which is preliminary data.</text>
</comment>
<evidence type="ECO:0000313" key="1">
    <source>
        <dbReference type="EMBL" id="KAG0425597.1"/>
    </source>
</evidence>
<gene>
    <name evidence="1" type="ORF">HPB47_027229</name>
</gene>
<proteinExistence type="predicted"/>
<dbReference type="Proteomes" id="UP000805193">
    <property type="component" value="Unassembled WGS sequence"/>
</dbReference>
<keyword evidence="2" id="KW-1185">Reference proteome</keyword>
<dbReference type="EMBL" id="JABSTQ010009818">
    <property type="protein sequence ID" value="KAG0425597.1"/>
    <property type="molecule type" value="Genomic_DNA"/>
</dbReference>
<name>A0AC60PXM4_IXOPE</name>
<protein>
    <submittedName>
        <fullName evidence="1">Uncharacterized protein</fullName>
    </submittedName>
</protein>
<accession>A0AC60PXM4</accession>
<reference evidence="1 2" key="1">
    <citation type="journal article" date="2020" name="Cell">
        <title>Large-Scale Comparative Analyses of Tick Genomes Elucidate Their Genetic Diversity and Vector Capacities.</title>
        <authorList>
            <consortium name="Tick Genome and Microbiome Consortium (TIGMIC)"/>
            <person name="Jia N."/>
            <person name="Wang J."/>
            <person name="Shi W."/>
            <person name="Du L."/>
            <person name="Sun Y."/>
            <person name="Zhan W."/>
            <person name="Jiang J.F."/>
            <person name="Wang Q."/>
            <person name="Zhang B."/>
            <person name="Ji P."/>
            <person name="Bell-Sakyi L."/>
            <person name="Cui X.M."/>
            <person name="Yuan T.T."/>
            <person name="Jiang B.G."/>
            <person name="Yang W.F."/>
            <person name="Lam T.T."/>
            <person name="Chang Q.C."/>
            <person name="Ding S.J."/>
            <person name="Wang X.J."/>
            <person name="Zhu J.G."/>
            <person name="Ruan X.D."/>
            <person name="Zhao L."/>
            <person name="Wei J.T."/>
            <person name="Ye R.Z."/>
            <person name="Que T.C."/>
            <person name="Du C.H."/>
            <person name="Zhou Y.H."/>
            <person name="Cheng J.X."/>
            <person name="Dai P.F."/>
            <person name="Guo W.B."/>
            <person name="Han X.H."/>
            <person name="Huang E.J."/>
            <person name="Li L.F."/>
            <person name="Wei W."/>
            <person name="Gao Y.C."/>
            <person name="Liu J.Z."/>
            <person name="Shao H.Z."/>
            <person name="Wang X."/>
            <person name="Wang C.C."/>
            <person name="Yang T.C."/>
            <person name="Huo Q.B."/>
            <person name="Li W."/>
            <person name="Chen H.Y."/>
            <person name="Chen S.E."/>
            <person name="Zhou L.G."/>
            <person name="Ni X.B."/>
            <person name="Tian J.H."/>
            <person name="Sheng Y."/>
            <person name="Liu T."/>
            <person name="Pan Y.S."/>
            <person name="Xia L.Y."/>
            <person name="Li J."/>
            <person name="Zhao F."/>
            <person name="Cao W.C."/>
        </authorList>
    </citation>
    <scope>NUCLEOTIDE SEQUENCE [LARGE SCALE GENOMIC DNA]</scope>
    <source>
        <strain evidence="1">Iper-2018</strain>
    </source>
</reference>